<keyword evidence="2" id="KW-1185">Reference proteome</keyword>
<comment type="caution">
    <text evidence="1">The sequence shown here is derived from an EMBL/GenBank/DDBJ whole genome shotgun (WGS) entry which is preliminary data.</text>
</comment>
<evidence type="ECO:0000313" key="1">
    <source>
        <dbReference type="EMBL" id="KAI3761245.1"/>
    </source>
</evidence>
<reference evidence="1 2" key="2">
    <citation type="journal article" date="2022" name="Mol. Ecol. Resour.">
        <title>The genomes of chicory, endive, great burdock and yacon provide insights into Asteraceae paleo-polyploidization history and plant inulin production.</title>
        <authorList>
            <person name="Fan W."/>
            <person name="Wang S."/>
            <person name="Wang H."/>
            <person name="Wang A."/>
            <person name="Jiang F."/>
            <person name="Liu H."/>
            <person name="Zhao H."/>
            <person name="Xu D."/>
            <person name="Zhang Y."/>
        </authorList>
    </citation>
    <scope>NUCLEOTIDE SEQUENCE [LARGE SCALE GENOMIC DNA]</scope>
    <source>
        <strain evidence="2">cv. Yunnan</strain>
        <tissue evidence="1">Leaves</tissue>
    </source>
</reference>
<accession>A0ACB9ER79</accession>
<evidence type="ECO:0000313" key="2">
    <source>
        <dbReference type="Proteomes" id="UP001056120"/>
    </source>
</evidence>
<protein>
    <submittedName>
        <fullName evidence="1">Uncharacterized protein</fullName>
    </submittedName>
</protein>
<organism evidence="1 2">
    <name type="scientific">Smallanthus sonchifolius</name>
    <dbReference type="NCBI Taxonomy" id="185202"/>
    <lineage>
        <taxon>Eukaryota</taxon>
        <taxon>Viridiplantae</taxon>
        <taxon>Streptophyta</taxon>
        <taxon>Embryophyta</taxon>
        <taxon>Tracheophyta</taxon>
        <taxon>Spermatophyta</taxon>
        <taxon>Magnoliopsida</taxon>
        <taxon>eudicotyledons</taxon>
        <taxon>Gunneridae</taxon>
        <taxon>Pentapetalae</taxon>
        <taxon>asterids</taxon>
        <taxon>campanulids</taxon>
        <taxon>Asterales</taxon>
        <taxon>Asteraceae</taxon>
        <taxon>Asteroideae</taxon>
        <taxon>Heliantheae alliance</taxon>
        <taxon>Millerieae</taxon>
        <taxon>Smallanthus</taxon>
    </lineage>
</organism>
<proteinExistence type="predicted"/>
<sequence length="191" mass="21773">MMGVSNSPSSASECEVLSGIDDLSTDHKAKLFNSCSSNKEKKKVERVRKLKSVYIDHSIAKESREKARARARKRATEKRIIKLGYDHGPHQYSKLRPCLDQVMMDQNTNRLGSWIPFGENQVQLTDQLAEYPSSHFQFKQGIVVDNSSVMSSNWSPSFLSNYQHNIPGLSHEHQFSDFQIFLGKPWEGINN</sequence>
<dbReference type="Proteomes" id="UP001056120">
    <property type="component" value="Linkage Group LG17"/>
</dbReference>
<reference evidence="2" key="1">
    <citation type="journal article" date="2022" name="Mol. Ecol. Resour.">
        <title>The genomes of chicory, endive, great burdock and yacon provide insights into Asteraceae palaeo-polyploidization history and plant inulin production.</title>
        <authorList>
            <person name="Fan W."/>
            <person name="Wang S."/>
            <person name="Wang H."/>
            <person name="Wang A."/>
            <person name="Jiang F."/>
            <person name="Liu H."/>
            <person name="Zhao H."/>
            <person name="Xu D."/>
            <person name="Zhang Y."/>
        </authorList>
    </citation>
    <scope>NUCLEOTIDE SEQUENCE [LARGE SCALE GENOMIC DNA]</scope>
    <source>
        <strain evidence="2">cv. Yunnan</strain>
    </source>
</reference>
<dbReference type="EMBL" id="CM042034">
    <property type="protein sequence ID" value="KAI3761245.1"/>
    <property type="molecule type" value="Genomic_DNA"/>
</dbReference>
<name>A0ACB9ER79_9ASTR</name>
<gene>
    <name evidence="1" type="ORF">L1987_51657</name>
</gene>